<evidence type="ECO:0000313" key="8">
    <source>
        <dbReference type="Proteomes" id="UP000678393"/>
    </source>
</evidence>
<sequence length="380" mass="41506">MLLHKVVVKMAEPNWIVATLTCAVNMTLSLCLASRKTPVPQWSRGRGFYILWYPLHQSFSVLLSIIFGWTLSAILTATGAITDDPTDPKYMARTDARSNIIEQTDWFTVPYPGKFGTFSISTAVVISCLGQTFVSVLDSIGDYSTCAKACRVPPPPMSAYNRGIAVEGLMNILSGLIGSCHHTVSSGSSIGILRITRVASRRVLQCCGIIYILLAFFGKAAAVFITLPNPVLAGITFLVSGLFVGFVMSLLQMIDLNSTRNLAIIGTSIMLGLMLPHWANTRPGVLDTGIPELNSFLLAVVTNPAVVGGVYACVMDNVIPGSLTERGLLHQIKDLDDEDAKRLAKSYDDGPEVYRLPFIPSSFYRFRLVKYFPIFDYTGK</sequence>
<keyword evidence="4 6" id="KW-1133">Transmembrane helix</keyword>
<name>A0A8S3ZU38_9EUPU</name>
<dbReference type="EMBL" id="CAJHNH020004740">
    <property type="protein sequence ID" value="CAG5131538.1"/>
    <property type="molecule type" value="Genomic_DNA"/>
</dbReference>
<feature type="transmembrane region" description="Helical" evidence="6">
    <location>
        <begin position="262"/>
        <end position="279"/>
    </location>
</feature>
<evidence type="ECO:0000256" key="2">
    <source>
        <dbReference type="ARBA" id="ARBA00008821"/>
    </source>
</evidence>
<evidence type="ECO:0000256" key="5">
    <source>
        <dbReference type="ARBA" id="ARBA00023136"/>
    </source>
</evidence>
<comment type="subcellular location">
    <subcellularLocation>
        <location evidence="1">Membrane</location>
        <topology evidence="1">Multi-pass membrane protein</topology>
    </subcellularLocation>
</comment>
<dbReference type="OrthoDB" id="1641903at2759"/>
<feature type="transmembrane region" description="Helical" evidence="6">
    <location>
        <begin position="203"/>
        <end position="225"/>
    </location>
</feature>
<reference evidence="7" key="1">
    <citation type="submission" date="2021-04" db="EMBL/GenBank/DDBJ databases">
        <authorList>
            <consortium name="Molecular Ecology Group"/>
        </authorList>
    </citation>
    <scope>NUCLEOTIDE SEQUENCE</scope>
</reference>
<evidence type="ECO:0000256" key="6">
    <source>
        <dbReference type="SAM" id="Phobius"/>
    </source>
</evidence>
<protein>
    <recommendedName>
        <fullName evidence="9">Solute carrier family 23 member 2</fullName>
    </recommendedName>
</protein>
<comment type="caution">
    <text evidence="7">The sequence shown here is derived from an EMBL/GenBank/DDBJ whole genome shotgun (WGS) entry which is preliminary data.</text>
</comment>
<evidence type="ECO:0000256" key="4">
    <source>
        <dbReference type="ARBA" id="ARBA00022989"/>
    </source>
</evidence>
<feature type="transmembrane region" description="Helical" evidence="6">
    <location>
        <begin position="231"/>
        <end position="250"/>
    </location>
</feature>
<dbReference type="Pfam" id="PF00860">
    <property type="entry name" value="Xan_ur_permease"/>
    <property type="match status" value="1"/>
</dbReference>
<gene>
    <name evidence="7" type="ORF">CUNI_LOCUS17096</name>
</gene>
<organism evidence="7 8">
    <name type="scientific">Candidula unifasciata</name>
    <dbReference type="NCBI Taxonomy" id="100452"/>
    <lineage>
        <taxon>Eukaryota</taxon>
        <taxon>Metazoa</taxon>
        <taxon>Spiralia</taxon>
        <taxon>Lophotrochozoa</taxon>
        <taxon>Mollusca</taxon>
        <taxon>Gastropoda</taxon>
        <taxon>Heterobranchia</taxon>
        <taxon>Euthyneura</taxon>
        <taxon>Panpulmonata</taxon>
        <taxon>Eupulmonata</taxon>
        <taxon>Stylommatophora</taxon>
        <taxon>Helicina</taxon>
        <taxon>Helicoidea</taxon>
        <taxon>Geomitridae</taxon>
        <taxon>Candidula</taxon>
    </lineage>
</organism>
<dbReference type="PANTHER" id="PTHR11119">
    <property type="entry name" value="XANTHINE-URACIL / VITAMIN C PERMEASE FAMILY MEMBER"/>
    <property type="match status" value="1"/>
</dbReference>
<comment type="similarity">
    <text evidence="2">Belongs to the nucleobase:cation symporter-2 (NCS2) (TC 2.A.40) family.</text>
</comment>
<keyword evidence="5 6" id="KW-0472">Membrane</keyword>
<accession>A0A8S3ZU38</accession>
<dbReference type="GO" id="GO:0022857">
    <property type="term" value="F:transmembrane transporter activity"/>
    <property type="evidence" value="ECO:0007669"/>
    <property type="project" value="InterPro"/>
</dbReference>
<dbReference type="Proteomes" id="UP000678393">
    <property type="component" value="Unassembled WGS sequence"/>
</dbReference>
<proteinExistence type="inferred from homology"/>
<evidence type="ECO:0000256" key="1">
    <source>
        <dbReference type="ARBA" id="ARBA00004141"/>
    </source>
</evidence>
<dbReference type="AlphaFoldDB" id="A0A8S3ZU38"/>
<feature type="transmembrane region" description="Helical" evidence="6">
    <location>
        <begin position="57"/>
        <end position="81"/>
    </location>
</feature>
<feature type="transmembrane region" description="Helical" evidence="6">
    <location>
        <begin position="295"/>
        <end position="314"/>
    </location>
</feature>
<dbReference type="InterPro" id="IPR006043">
    <property type="entry name" value="NCS2"/>
</dbReference>
<keyword evidence="8" id="KW-1185">Reference proteome</keyword>
<dbReference type="GO" id="GO:0016020">
    <property type="term" value="C:membrane"/>
    <property type="evidence" value="ECO:0007669"/>
    <property type="project" value="UniProtKB-SubCell"/>
</dbReference>
<evidence type="ECO:0000313" key="7">
    <source>
        <dbReference type="EMBL" id="CAG5131538.1"/>
    </source>
</evidence>
<evidence type="ECO:0008006" key="9">
    <source>
        <dbReference type="Google" id="ProtNLM"/>
    </source>
</evidence>
<keyword evidence="3 6" id="KW-0812">Transmembrane</keyword>
<evidence type="ECO:0000256" key="3">
    <source>
        <dbReference type="ARBA" id="ARBA00022692"/>
    </source>
</evidence>